<dbReference type="RefSeq" id="WP_377337937.1">
    <property type="nucleotide sequence ID" value="NZ_JBHLUE010000008.1"/>
</dbReference>
<dbReference type="SUPFAM" id="SSF55781">
    <property type="entry name" value="GAF domain-like"/>
    <property type="match status" value="1"/>
</dbReference>
<name>A0ABV6NWS1_9ACTN</name>
<sequence length="339" mass="35672">MDAKAANLVVRDIAAVGRSAAPLPERASALVDTVGKLFPVDGAYLALLDPAERRYAPALHCSGFDSGTEAHLASEFWYAELAGVGHNVYRRALLTRDLPRPRMEYALWAEHLEPAGYQQCLGVALYSGVERIGMLLLGSGSTEALDEPLRDLLNALSPAMAAAVDPIRSAVALARLVQNASAGAVVDRAGAIHPLPGLPGHRLLDPGSILARVARHELAGGHRHAVFHWPAGPDDPDHLLRVTAFAGAEAPARVAAVLVLAPAGDLAALTRPELELLGQLVAGHADDGLAALADLAGRPRAELRDAVANLRDKLGATSRTGLALRAAREGLYIPWHPAR</sequence>
<reference evidence="2 3" key="1">
    <citation type="submission" date="2024-09" db="EMBL/GenBank/DDBJ databases">
        <authorList>
            <person name="Sun Q."/>
            <person name="Mori K."/>
        </authorList>
    </citation>
    <scope>NUCLEOTIDE SEQUENCE [LARGE SCALE GENOMIC DNA]</scope>
    <source>
        <strain evidence="2 3">TBRC 2205</strain>
    </source>
</reference>
<gene>
    <name evidence="2" type="ORF">ACFFHU_11270</name>
</gene>
<proteinExistence type="predicted"/>
<dbReference type="Gene3D" id="3.30.450.40">
    <property type="match status" value="1"/>
</dbReference>
<accession>A0ABV6NWS1</accession>
<evidence type="ECO:0000259" key="1">
    <source>
        <dbReference type="Pfam" id="PF13185"/>
    </source>
</evidence>
<dbReference type="Proteomes" id="UP001589894">
    <property type="component" value="Unassembled WGS sequence"/>
</dbReference>
<feature type="domain" description="GAF" evidence="1">
    <location>
        <begin position="22"/>
        <end position="165"/>
    </location>
</feature>
<comment type="caution">
    <text evidence="2">The sequence shown here is derived from an EMBL/GenBank/DDBJ whole genome shotgun (WGS) entry which is preliminary data.</text>
</comment>
<protein>
    <submittedName>
        <fullName evidence="2">GAF domain-containing protein</fullName>
    </submittedName>
</protein>
<dbReference type="Pfam" id="PF13185">
    <property type="entry name" value="GAF_2"/>
    <property type="match status" value="1"/>
</dbReference>
<dbReference type="InterPro" id="IPR029016">
    <property type="entry name" value="GAF-like_dom_sf"/>
</dbReference>
<organism evidence="2 3">
    <name type="scientific">Plantactinospora siamensis</name>
    <dbReference type="NCBI Taxonomy" id="555372"/>
    <lineage>
        <taxon>Bacteria</taxon>
        <taxon>Bacillati</taxon>
        <taxon>Actinomycetota</taxon>
        <taxon>Actinomycetes</taxon>
        <taxon>Micromonosporales</taxon>
        <taxon>Micromonosporaceae</taxon>
        <taxon>Plantactinospora</taxon>
    </lineage>
</organism>
<evidence type="ECO:0000313" key="2">
    <source>
        <dbReference type="EMBL" id="MFC0564712.1"/>
    </source>
</evidence>
<keyword evidence="3" id="KW-1185">Reference proteome</keyword>
<dbReference type="EMBL" id="JBHLUE010000008">
    <property type="protein sequence ID" value="MFC0564712.1"/>
    <property type="molecule type" value="Genomic_DNA"/>
</dbReference>
<dbReference type="InterPro" id="IPR003018">
    <property type="entry name" value="GAF"/>
</dbReference>
<evidence type="ECO:0000313" key="3">
    <source>
        <dbReference type="Proteomes" id="UP001589894"/>
    </source>
</evidence>